<dbReference type="GO" id="GO:0005737">
    <property type="term" value="C:cytoplasm"/>
    <property type="evidence" value="ECO:0000318"/>
    <property type="project" value="GO_Central"/>
</dbReference>
<feature type="domain" description="Catalase core" evidence="8">
    <location>
        <begin position="85"/>
        <end position="461"/>
    </location>
</feature>
<dbReference type="Pfam" id="PF00199">
    <property type="entry name" value="Catalase"/>
    <property type="match status" value="1"/>
</dbReference>
<dbReference type="PRINTS" id="PR00067">
    <property type="entry name" value="CATALASE"/>
</dbReference>
<dbReference type="InterPro" id="IPR018028">
    <property type="entry name" value="Catalase"/>
</dbReference>
<dbReference type="InterPro" id="IPR024708">
    <property type="entry name" value="Catalase_AS"/>
</dbReference>
<evidence type="ECO:0000256" key="5">
    <source>
        <dbReference type="ARBA" id="ARBA00023002"/>
    </source>
</evidence>
<dbReference type="PANTHER" id="PTHR11465">
    <property type="entry name" value="CATALASE"/>
    <property type="match status" value="1"/>
</dbReference>
<keyword evidence="3" id="KW-0349">Heme</keyword>
<dbReference type="RefSeq" id="XP_001793799.1">
    <property type="nucleotide sequence ID" value="XM_001793747.1"/>
</dbReference>
<evidence type="ECO:0000313" key="10">
    <source>
        <dbReference type="Proteomes" id="UP000001055"/>
    </source>
</evidence>
<organism evidence="9 10">
    <name type="scientific">Phaeosphaeria nodorum (strain SN15 / ATCC MYA-4574 / FGSC 10173)</name>
    <name type="common">Glume blotch fungus</name>
    <name type="synonym">Parastagonospora nodorum</name>
    <dbReference type="NCBI Taxonomy" id="321614"/>
    <lineage>
        <taxon>Eukaryota</taxon>
        <taxon>Fungi</taxon>
        <taxon>Dikarya</taxon>
        <taxon>Ascomycota</taxon>
        <taxon>Pezizomycotina</taxon>
        <taxon>Dothideomycetes</taxon>
        <taxon>Pleosporomycetidae</taxon>
        <taxon>Pleosporales</taxon>
        <taxon>Pleosporineae</taxon>
        <taxon>Phaeosphaeriaceae</taxon>
        <taxon>Parastagonospora</taxon>
    </lineage>
</organism>
<evidence type="ECO:0000256" key="4">
    <source>
        <dbReference type="ARBA" id="ARBA00022723"/>
    </source>
</evidence>
<proteinExistence type="inferred from homology"/>
<evidence type="ECO:0000256" key="3">
    <source>
        <dbReference type="ARBA" id="ARBA00022617"/>
    </source>
</evidence>
<dbReference type="InterPro" id="IPR010582">
    <property type="entry name" value="Catalase_immune_responsive"/>
</dbReference>
<dbReference type="GO" id="GO:0004096">
    <property type="term" value="F:catalase activity"/>
    <property type="evidence" value="ECO:0000318"/>
    <property type="project" value="GO_Central"/>
</dbReference>
<dbReference type="STRING" id="321614.Q0UYE1"/>
<dbReference type="GO" id="GO:0042542">
    <property type="term" value="P:response to hydrogen peroxide"/>
    <property type="evidence" value="ECO:0000318"/>
    <property type="project" value="GO_Central"/>
</dbReference>
<dbReference type="SMART" id="SM01060">
    <property type="entry name" value="Catalase"/>
    <property type="match status" value="1"/>
</dbReference>
<reference evidence="10" key="1">
    <citation type="journal article" date="2007" name="Plant Cell">
        <title>Dothideomycete-plant interactions illuminated by genome sequencing and EST analysis of the wheat pathogen Stagonospora nodorum.</title>
        <authorList>
            <person name="Hane J.K."/>
            <person name="Lowe R.G."/>
            <person name="Solomon P.S."/>
            <person name="Tan K.C."/>
            <person name="Schoch C.L."/>
            <person name="Spatafora J.W."/>
            <person name="Crous P.W."/>
            <person name="Kodira C."/>
            <person name="Birren B.W."/>
            <person name="Galagan J.E."/>
            <person name="Torriani S.F."/>
            <person name="McDonald B.A."/>
            <person name="Oliver R.P."/>
        </authorList>
    </citation>
    <scope>NUCLEOTIDE SEQUENCE [LARGE SCALE GENOMIC DNA]</scope>
    <source>
        <strain evidence="10">SN15 / ATCC MYA-4574 / FGSC 10173</strain>
    </source>
</reference>
<dbReference type="GO" id="GO:0020037">
    <property type="term" value="F:heme binding"/>
    <property type="evidence" value="ECO:0000318"/>
    <property type="project" value="GO_Central"/>
</dbReference>
<evidence type="ECO:0000313" key="9">
    <source>
        <dbReference type="EMBL" id="EAT89954.2"/>
    </source>
</evidence>
<keyword evidence="5" id="KW-0560">Oxidoreductase</keyword>
<name>Q0UYE1_PHANO</name>
<evidence type="ECO:0000259" key="8">
    <source>
        <dbReference type="SMART" id="SM01060"/>
    </source>
</evidence>
<keyword evidence="7" id="KW-0376">Hydrogen peroxide</keyword>
<dbReference type="FunFam" id="2.40.180.10:FF:000014">
    <property type="entry name" value="Catalase (Eurofung)"/>
    <property type="match status" value="1"/>
</dbReference>
<dbReference type="AlphaFoldDB" id="Q0UYE1"/>
<comment type="similarity">
    <text evidence="1">Belongs to the catalase family.</text>
</comment>
<protein>
    <recommendedName>
        <fullName evidence="8">Catalase core domain-containing protein</fullName>
    </recommendedName>
</protein>
<dbReference type="Proteomes" id="UP000001055">
    <property type="component" value="Unassembled WGS sequence"/>
</dbReference>
<dbReference type="VEuPathDB" id="FungiDB:JI435_032230"/>
<evidence type="ECO:0000256" key="2">
    <source>
        <dbReference type="ARBA" id="ARBA00022559"/>
    </source>
</evidence>
<dbReference type="Pfam" id="PF06628">
    <property type="entry name" value="Catalase-rel"/>
    <property type="match status" value="1"/>
</dbReference>
<dbReference type="eggNOG" id="KOG0047">
    <property type="taxonomic scope" value="Eukaryota"/>
</dbReference>
<keyword evidence="4" id="KW-0479">Metal-binding</keyword>
<keyword evidence="6" id="KW-0408">Iron</keyword>
<evidence type="ECO:0000256" key="7">
    <source>
        <dbReference type="ARBA" id="ARBA00023324"/>
    </source>
</evidence>
<dbReference type="HOGENOM" id="CLU_010645_0_0_1"/>
<gene>
    <name evidence="9" type="ORF">SNOG_03223</name>
</gene>
<dbReference type="GO" id="GO:0005777">
    <property type="term" value="C:peroxisome"/>
    <property type="evidence" value="ECO:0000318"/>
    <property type="project" value="GO_Central"/>
</dbReference>
<dbReference type="GO" id="GO:0042744">
    <property type="term" value="P:hydrogen peroxide catabolic process"/>
    <property type="evidence" value="ECO:0000318"/>
    <property type="project" value="GO_Central"/>
</dbReference>
<dbReference type="GO" id="GO:0005739">
    <property type="term" value="C:mitochondrion"/>
    <property type="evidence" value="ECO:0000318"/>
    <property type="project" value="GO_Central"/>
</dbReference>
<dbReference type="PROSITE" id="PS00438">
    <property type="entry name" value="CATALASE_2"/>
    <property type="match status" value="1"/>
</dbReference>
<dbReference type="GeneID" id="5970656"/>
<evidence type="ECO:0000256" key="6">
    <source>
        <dbReference type="ARBA" id="ARBA00023004"/>
    </source>
</evidence>
<dbReference type="Gene3D" id="2.40.180.10">
    <property type="entry name" value="Catalase core domain"/>
    <property type="match status" value="1"/>
</dbReference>
<dbReference type="KEGG" id="pno:SNOG_03223"/>
<sequence length="716" mass="80626">MEISTTLPQKLKAAMSTGANTNHNDPMQHPLEAISQSIQGATQGEARAPRIAHMGSANEGPADIIAKVSGAVQGGKREDDGPYFTNNEGIPYPDPAHSKNIGGIPVASDVFLFQKQQTFNRSKNLERMVHPCGSGAFGYFETTKDVSNLTKANFLGSVGEKTPIFVRFSTVTVGREYPDLARNPRGFAIKFYTQEGNYDIVGLNFGPDVIRSQARNPRNFLPDYDALFDLLANTPEGNHAGLMFFSDHGTPKGWRYEHGYGCHTFKWVNAEGKFVYIKYHFIAKHGQKQFTQEEATRMCGEDPDYSKRDLWEAIEKGEEIEWTAMVQVMEPQDADPEKLGFDPFDVTKVWPRSQFPMHEFGRLVLNKNPENFHRDVEQAAFSPGSMVPGIEDSPDPLLQFRMFFYRDAQYHRIGVNLHQVPVNCPFMAKQFATLNFDGQMRVDANHAGNKQYAPNSFAHKFRPDVAEAPYVVSDNVVSRKSHYYHEGKKSDYAQATELWSRVMTEQQRKNTIKNTGNMLKFVGYPEIQVYNVGTDYAQGIYDMLPSPEFQFAEVEKLAETAQEWYKEKKFQPSTENKLRGDAPIAPCTTSMSPNPIKTTIWLWPSGLYPRRIIYFLLIKKLTLSTLAAHNIHLIPIHLSPTGLISATGLESRPAGTSVPFMRLSYADGTHFLIHETSSILEYLQEIFPGGPDIRGETVHQRARSRDVLSLLGEAIV</sequence>
<dbReference type="EMBL" id="CH445328">
    <property type="protein sequence ID" value="EAT89954.2"/>
    <property type="molecule type" value="Genomic_DNA"/>
</dbReference>
<dbReference type="PANTHER" id="PTHR11465:SF13">
    <property type="entry name" value="CATALASE (EUROFUNG)"/>
    <property type="match status" value="1"/>
</dbReference>
<dbReference type="SUPFAM" id="SSF56634">
    <property type="entry name" value="Heme-dependent catalase-like"/>
    <property type="match status" value="1"/>
</dbReference>
<dbReference type="InterPro" id="IPR011614">
    <property type="entry name" value="Catalase_core"/>
</dbReference>
<dbReference type="GO" id="GO:0046872">
    <property type="term" value="F:metal ion binding"/>
    <property type="evidence" value="ECO:0007669"/>
    <property type="project" value="UniProtKB-KW"/>
</dbReference>
<keyword evidence="2" id="KW-0575">Peroxidase</keyword>
<evidence type="ECO:0000256" key="1">
    <source>
        <dbReference type="ARBA" id="ARBA00005329"/>
    </source>
</evidence>
<dbReference type="InParanoid" id="Q0UYE1"/>
<dbReference type="VEuPathDB" id="FungiDB:JI435_302380"/>
<accession>Q0UYE1</accession>
<dbReference type="PROSITE" id="PS51402">
    <property type="entry name" value="CATALASE_3"/>
    <property type="match status" value="1"/>
</dbReference>
<dbReference type="InterPro" id="IPR020835">
    <property type="entry name" value="Catalase_sf"/>
</dbReference>